<gene>
    <name evidence="3" type="ORF">ACFPN2_18750</name>
</gene>
<dbReference type="SUPFAM" id="SSF49482">
    <property type="entry name" value="Aromatic compound dioxygenase"/>
    <property type="match status" value="1"/>
</dbReference>
<evidence type="ECO:0000313" key="4">
    <source>
        <dbReference type="Proteomes" id="UP001595904"/>
    </source>
</evidence>
<dbReference type="PANTHER" id="PTHR34315:SF1">
    <property type="entry name" value="INTRADIOL RING-CLEAVAGE DIOXYGENASES DOMAIN-CONTAINING PROTEIN-RELATED"/>
    <property type="match status" value="1"/>
</dbReference>
<feature type="domain" description="Intradiol ring-cleavage dioxygenases" evidence="2">
    <location>
        <begin position="136"/>
        <end position="211"/>
    </location>
</feature>
<sequence>MKRAPTHHHPLDDHDRGLQHDLEQLAALKQRRRVLGMMLSGSALLMAGCGGDDSSGSTTTASSTSDSSSGSSSGSTSTGTGSTTSGTCTAAAEETEGPYPSDGSNTVSGQVSNVLSESGVVRGDIRNSFGGSSGVAAGVPLTLTLTLLNSNNLCQALSGYAIYLWHCTRDGNYSLYSSSVRDENYLRGVQVADANGQVTFTTIFPGCYSGRYPHIHFEIYSSLSMATLYTNKILTSQLALPRDICSTVYNGATGYSASVTNLSRVTIASDGIFGDNSAAQMAAMTPTLSGSVADGYTGTLTIGVPA</sequence>
<accession>A0ABV8SXH8</accession>
<proteinExistence type="predicted"/>
<dbReference type="Pfam" id="PF00775">
    <property type="entry name" value="Dioxygenase_C"/>
    <property type="match status" value="1"/>
</dbReference>
<dbReference type="RefSeq" id="WP_380599223.1">
    <property type="nucleotide sequence ID" value="NZ_JBHSDU010000003.1"/>
</dbReference>
<dbReference type="Gene3D" id="2.60.130.10">
    <property type="entry name" value="Aromatic compound dioxygenase"/>
    <property type="match status" value="1"/>
</dbReference>
<reference evidence="4" key="1">
    <citation type="journal article" date="2019" name="Int. J. Syst. Evol. Microbiol.">
        <title>The Global Catalogue of Microorganisms (GCM) 10K type strain sequencing project: providing services to taxonomists for standard genome sequencing and annotation.</title>
        <authorList>
            <consortium name="The Broad Institute Genomics Platform"/>
            <consortium name="The Broad Institute Genome Sequencing Center for Infectious Disease"/>
            <person name="Wu L."/>
            <person name="Ma J."/>
        </authorList>
    </citation>
    <scope>NUCLEOTIDE SEQUENCE [LARGE SCALE GENOMIC DNA]</scope>
    <source>
        <strain evidence="4">CGMCC 1.10759</strain>
    </source>
</reference>
<dbReference type="InterPro" id="IPR000627">
    <property type="entry name" value="Intradiol_dOase_C"/>
</dbReference>
<evidence type="ECO:0000259" key="2">
    <source>
        <dbReference type="Pfam" id="PF00775"/>
    </source>
</evidence>
<dbReference type="EMBL" id="JBHSDU010000003">
    <property type="protein sequence ID" value="MFC4311144.1"/>
    <property type="molecule type" value="Genomic_DNA"/>
</dbReference>
<organism evidence="3 4">
    <name type="scientific">Steroidobacter flavus</name>
    <dbReference type="NCBI Taxonomy" id="1842136"/>
    <lineage>
        <taxon>Bacteria</taxon>
        <taxon>Pseudomonadati</taxon>
        <taxon>Pseudomonadota</taxon>
        <taxon>Gammaproteobacteria</taxon>
        <taxon>Steroidobacterales</taxon>
        <taxon>Steroidobacteraceae</taxon>
        <taxon>Steroidobacter</taxon>
    </lineage>
</organism>
<dbReference type="PANTHER" id="PTHR34315">
    <property type="match status" value="1"/>
</dbReference>
<evidence type="ECO:0000256" key="1">
    <source>
        <dbReference type="SAM" id="MobiDB-lite"/>
    </source>
</evidence>
<keyword evidence="3" id="KW-0223">Dioxygenase</keyword>
<keyword evidence="4" id="KW-1185">Reference proteome</keyword>
<keyword evidence="3" id="KW-0560">Oxidoreductase</keyword>
<dbReference type="Proteomes" id="UP001595904">
    <property type="component" value="Unassembled WGS sequence"/>
</dbReference>
<feature type="compositionally biased region" description="Low complexity" evidence="1">
    <location>
        <begin position="54"/>
        <end position="88"/>
    </location>
</feature>
<name>A0ABV8SXH8_9GAMM</name>
<feature type="region of interest" description="Disordered" evidence="1">
    <location>
        <begin position="51"/>
        <end position="88"/>
    </location>
</feature>
<protein>
    <submittedName>
        <fullName evidence="3">Intradiol ring-cleavage dioxygenase</fullName>
    </submittedName>
</protein>
<evidence type="ECO:0000313" key="3">
    <source>
        <dbReference type="EMBL" id="MFC4311144.1"/>
    </source>
</evidence>
<comment type="caution">
    <text evidence="3">The sequence shown here is derived from an EMBL/GenBank/DDBJ whole genome shotgun (WGS) entry which is preliminary data.</text>
</comment>
<dbReference type="GO" id="GO:0051213">
    <property type="term" value="F:dioxygenase activity"/>
    <property type="evidence" value="ECO:0007669"/>
    <property type="project" value="UniProtKB-KW"/>
</dbReference>
<dbReference type="InterPro" id="IPR015889">
    <property type="entry name" value="Intradiol_dOase_core"/>
</dbReference>